<keyword evidence="4" id="KW-0732">Signal</keyword>
<name>A0A2P6MXM2_9EUKA</name>
<dbReference type="InterPro" id="IPR057244">
    <property type="entry name" value="GAIN_B"/>
</dbReference>
<sequence length="1419" mass="154055">MTYQLDPSRAAGFRTSPIIGRRKGPKKVPTLTKYVGPLGSENNESSFIYVASTRETPGRVCFSMKTLNVLLRLFTEMGSVVATGLLKFDPEFLSCAKNFSVRHKRTQACLSGLSTDLVSISRTCSLCDEELLYTSEMDQPRKSLEDQGSVVNCVRTEVEDCSANGISSDNNLRNSLHHPFFENPAQILSIIVVILVGLLIVPKKFSCTNTPRSRPYVKDIFRSAFLLLFLSQGCVAQSSPALVSTMKSIWSSLGGPNTYWAGNNVCSSSDYIGVTCDSTNSYPIEISYSGWKGFLLTGSIPSSMANLVNVTKIDLSNNALTGTIPTSLCNLPLTYLGLSANQLTGPITCFAPQLTYLNLRGMTTLTGPIPSSIYGLTQLVTLWMDTNGLTGSVSPNIGKLVHLQYLNFGVNDLTGSLPDTICNLKSLTYLNFGTNKLSGGIPTCIGNLTLLRQFFMDTNSLTGTVPPSFGNLVSLNQTGFGRNNITGSIPSSVINLPLLVELDFNSNHLNGTVPGRSNLLPGLQSLSLQNNQLLSVGYINVTSSCNLGGNPFYCPTPLQVDATCSGTVSCLAQSDPNIVALMRSVWASLKGPNNYWVCNSADYVGVTCDGTNNYPVKIVYNGGRGPLVGSIPSIINSITNLTTINLNKNALTGSIPNLTNGRLTVLDLSSNQLSGLIPPVTNLASLTYLSLSGNRLNGPIPSSVGSLSSITTLVLSGNNLSGTIPSSLGGLNSLVYLDLSANDFNGTIPLSMGNLTALQTLSLSKNQLSGTISHQVLNLPTLLNLNVSNNILSGAIPERGLDLHPLSSLDLSINQFTSTAGFISVSKACNLTGNPFPCAYLLDVPSNCLVDYLCPSPISDAQANLQIQEIGAAGKIISSEDVYLVLSHLFNNKSSSNPATLNAPSLSVTAYDITRPSLVTRNSTDIQLFTAIESSLNVRGAAAIDLSTLGELRRGRRQNQETSPSFAVLMKYESESGPFSEVLANQSSAVYGFTITDANGSPVEVVDVIENVTVIIPTRGVTAEQLSELYCMFYNEANNTWDNSGCFTERDFINLTITCKCNHLTNFSVGVPSRPSQKIAAAPSPFPTYIIIIAAVAGCILLVSLVALITFIIVKRRHTAAGVTSRDERFMSHTVQNSFVSMTIAEDQKTDREEKIAEGENSVVYRGLQSGVTSVAIKKMKRGVDGTRTQHELWIVKSMHHPNVVLYLSHFSDVDGDINILYELMDWNLANRLRAFRNTVRMLQIAKALSYLESVYIIHTEVAARNVLIKDDTAKLCDFDEGNAIKEGKSHRRRRQESQRWDAPEVMEGQSYSFHSDIWSFGVFCWEVMNDGQTPYGNMSNREARLQVKKYVLGGGSLSNEGELLHNQIMRGCWVMNPNERMSCRHIQTELRSYVAKNEGKKRIVSVTKGETEDPYRFL</sequence>
<comment type="caution">
    <text evidence="12">The sequence shown here is derived from an EMBL/GenBank/DDBJ whole genome shotgun (WGS) entry which is preliminary data.</text>
</comment>
<keyword evidence="12" id="KW-0808">Transferase</keyword>
<dbReference type="Gene3D" id="2.60.220.50">
    <property type="match status" value="1"/>
</dbReference>
<dbReference type="InterPro" id="IPR001611">
    <property type="entry name" value="Leu-rich_rpt"/>
</dbReference>
<keyword evidence="3 9" id="KW-0812">Transmembrane</keyword>
<keyword evidence="6 9" id="KW-1133">Transmembrane helix</keyword>
<evidence type="ECO:0000256" key="4">
    <source>
        <dbReference type="ARBA" id="ARBA00022729"/>
    </source>
</evidence>
<dbReference type="Pfam" id="PF00560">
    <property type="entry name" value="LRR_1"/>
    <property type="match status" value="3"/>
</dbReference>
<dbReference type="GO" id="GO:0005524">
    <property type="term" value="F:ATP binding"/>
    <property type="evidence" value="ECO:0007669"/>
    <property type="project" value="InterPro"/>
</dbReference>
<evidence type="ECO:0000256" key="9">
    <source>
        <dbReference type="SAM" id="Phobius"/>
    </source>
</evidence>
<dbReference type="InterPro" id="IPR055414">
    <property type="entry name" value="LRR_R13L4/SHOC2-like"/>
</dbReference>
<dbReference type="InterPro" id="IPR000719">
    <property type="entry name" value="Prot_kinase_dom"/>
</dbReference>
<dbReference type="SMART" id="SM00369">
    <property type="entry name" value="LRR_TYP"/>
    <property type="match status" value="7"/>
</dbReference>
<dbReference type="GO" id="GO:0016020">
    <property type="term" value="C:membrane"/>
    <property type="evidence" value="ECO:0007669"/>
    <property type="project" value="UniProtKB-SubCell"/>
</dbReference>
<dbReference type="InterPro" id="IPR046338">
    <property type="entry name" value="GAIN_dom_sf"/>
</dbReference>
<dbReference type="FunFam" id="3.80.10.10:FF:000041">
    <property type="entry name" value="LRR receptor-like serine/threonine-protein kinase ERECTA"/>
    <property type="match status" value="1"/>
</dbReference>
<comment type="subcellular location">
    <subcellularLocation>
        <location evidence="1">Membrane</location>
    </subcellularLocation>
</comment>
<dbReference type="CDD" id="cd12087">
    <property type="entry name" value="TM_EGFR-like"/>
    <property type="match status" value="1"/>
</dbReference>
<dbReference type="InterPro" id="IPR000203">
    <property type="entry name" value="GPS"/>
</dbReference>
<evidence type="ECO:0000313" key="12">
    <source>
        <dbReference type="EMBL" id="PRP76451.1"/>
    </source>
</evidence>
<feature type="domain" description="Protein kinase" evidence="10">
    <location>
        <begin position="1150"/>
        <end position="1395"/>
    </location>
</feature>
<dbReference type="InterPro" id="IPR011009">
    <property type="entry name" value="Kinase-like_dom_sf"/>
</dbReference>
<dbReference type="PRINTS" id="PR00019">
    <property type="entry name" value="LEURICHRPT"/>
</dbReference>
<evidence type="ECO:0000256" key="5">
    <source>
        <dbReference type="ARBA" id="ARBA00022737"/>
    </source>
</evidence>
<dbReference type="PROSITE" id="PS51450">
    <property type="entry name" value="LRR"/>
    <property type="match status" value="1"/>
</dbReference>
<evidence type="ECO:0000259" key="10">
    <source>
        <dbReference type="PROSITE" id="PS50011"/>
    </source>
</evidence>
<evidence type="ECO:0000256" key="3">
    <source>
        <dbReference type="ARBA" id="ARBA00022692"/>
    </source>
</evidence>
<keyword evidence="7 9" id="KW-0472">Membrane</keyword>
<dbReference type="PANTHER" id="PTHR47988">
    <property type="entry name" value="SOMATIC EMBRYOGENESIS RECEPTOR KINASE 1"/>
    <property type="match status" value="1"/>
</dbReference>
<dbReference type="GO" id="GO:0004674">
    <property type="term" value="F:protein serine/threonine kinase activity"/>
    <property type="evidence" value="ECO:0007669"/>
    <property type="project" value="UniProtKB-EC"/>
</dbReference>
<evidence type="ECO:0000256" key="1">
    <source>
        <dbReference type="ARBA" id="ARBA00004370"/>
    </source>
</evidence>
<keyword evidence="12" id="KW-0418">Kinase</keyword>
<dbReference type="Gene3D" id="1.10.510.10">
    <property type="entry name" value="Transferase(Phosphotransferase) domain 1"/>
    <property type="match status" value="1"/>
</dbReference>
<gene>
    <name evidence="12" type="ORF">PROFUN_12063</name>
</gene>
<reference evidence="12 13" key="1">
    <citation type="journal article" date="2018" name="Genome Biol. Evol.">
        <title>Multiple Roots of Fruiting Body Formation in Amoebozoa.</title>
        <authorList>
            <person name="Hillmann F."/>
            <person name="Forbes G."/>
            <person name="Novohradska S."/>
            <person name="Ferling I."/>
            <person name="Riege K."/>
            <person name="Groth M."/>
            <person name="Westermann M."/>
            <person name="Marz M."/>
            <person name="Spaller T."/>
            <person name="Winckler T."/>
            <person name="Schaap P."/>
            <person name="Glockner G."/>
        </authorList>
    </citation>
    <scope>NUCLEOTIDE SEQUENCE [LARGE SCALE GENOMIC DNA]</scope>
    <source>
        <strain evidence="12 13">Jena</strain>
    </source>
</reference>
<keyword evidence="12" id="KW-0675">Receptor</keyword>
<organism evidence="12 13">
    <name type="scientific">Planoprotostelium fungivorum</name>
    <dbReference type="NCBI Taxonomy" id="1890364"/>
    <lineage>
        <taxon>Eukaryota</taxon>
        <taxon>Amoebozoa</taxon>
        <taxon>Evosea</taxon>
        <taxon>Variosea</taxon>
        <taxon>Cavosteliida</taxon>
        <taxon>Cavosteliaceae</taxon>
        <taxon>Planoprotostelium</taxon>
    </lineage>
</organism>
<evidence type="ECO:0000259" key="11">
    <source>
        <dbReference type="PROSITE" id="PS50221"/>
    </source>
</evidence>
<dbReference type="FunFam" id="3.80.10.10:FF:000095">
    <property type="entry name" value="LRR receptor-like serine/threonine-protein kinase GSO1"/>
    <property type="match status" value="1"/>
</dbReference>
<dbReference type="InParanoid" id="A0A2P6MXM2"/>
<feature type="domain" description="GAIN-B" evidence="11">
    <location>
        <begin position="916"/>
        <end position="1077"/>
    </location>
</feature>
<dbReference type="PROSITE" id="PS50221">
    <property type="entry name" value="GAIN_B"/>
    <property type="match status" value="1"/>
</dbReference>
<evidence type="ECO:0000256" key="7">
    <source>
        <dbReference type="ARBA" id="ARBA00023136"/>
    </source>
</evidence>
<dbReference type="Pfam" id="PF07714">
    <property type="entry name" value="PK_Tyr_Ser-Thr"/>
    <property type="match status" value="1"/>
</dbReference>
<dbReference type="Proteomes" id="UP000241769">
    <property type="component" value="Unassembled WGS sequence"/>
</dbReference>
<dbReference type="PRINTS" id="PR00109">
    <property type="entry name" value="TYRKINASE"/>
</dbReference>
<dbReference type="Gene3D" id="3.80.10.10">
    <property type="entry name" value="Ribonuclease Inhibitor"/>
    <property type="match status" value="5"/>
</dbReference>
<dbReference type="InterPro" id="IPR001245">
    <property type="entry name" value="Ser-Thr/Tyr_kinase_cat_dom"/>
</dbReference>
<keyword evidence="13" id="KW-1185">Reference proteome</keyword>
<accession>A0A2P6MXM2</accession>
<dbReference type="SUPFAM" id="SSF52058">
    <property type="entry name" value="L domain-like"/>
    <property type="match status" value="3"/>
</dbReference>
<protein>
    <submittedName>
        <fullName evidence="12">Putative LRR receptor-like serine/threonine-protein kinase</fullName>
    </submittedName>
</protein>
<evidence type="ECO:0000256" key="6">
    <source>
        <dbReference type="ARBA" id="ARBA00022989"/>
    </source>
</evidence>
<evidence type="ECO:0000256" key="2">
    <source>
        <dbReference type="ARBA" id="ARBA00022614"/>
    </source>
</evidence>
<dbReference type="SMART" id="SM00365">
    <property type="entry name" value="LRR_SD22"/>
    <property type="match status" value="6"/>
</dbReference>
<evidence type="ECO:0000256" key="8">
    <source>
        <dbReference type="ARBA" id="ARBA00023157"/>
    </source>
</evidence>
<evidence type="ECO:0000313" key="13">
    <source>
        <dbReference type="Proteomes" id="UP000241769"/>
    </source>
</evidence>
<dbReference type="SUPFAM" id="SSF56112">
    <property type="entry name" value="Protein kinase-like (PK-like)"/>
    <property type="match status" value="1"/>
</dbReference>
<dbReference type="EMBL" id="MDYQ01000326">
    <property type="protein sequence ID" value="PRP76451.1"/>
    <property type="molecule type" value="Genomic_DNA"/>
</dbReference>
<keyword evidence="5" id="KW-0677">Repeat</keyword>
<dbReference type="Pfam" id="PF01825">
    <property type="entry name" value="GPS"/>
    <property type="match status" value="1"/>
</dbReference>
<dbReference type="OrthoDB" id="40118at2759"/>
<feature type="transmembrane region" description="Helical" evidence="9">
    <location>
        <begin position="1089"/>
        <end position="1114"/>
    </location>
</feature>
<keyword evidence="2" id="KW-0433">Leucine-rich repeat</keyword>
<dbReference type="InterPro" id="IPR032675">
    <property type="entry name" value="LRR_dom_sf"/>
</dbReference>
<dbReference type="InterPro" id="IPR003591">
    <property type="entry name" value="Leu-rich_rpt_typical-subtyp"/>
</dbReference>
<keyword evidence="8" id="KW-1015">Disulfide bond</keyword>
<dbReference type="PROSITE" id="PS50011">
    <property type="entry name" value="PROTEIN_KINASE_DOM"/>
    <property type="match status" value="1"/>
</dbReference>
<proteinExistence type="predicted"/>
<dbReference type="SMART" id="SM00303">
    <property type="entry name" value="GPS"/>
    <property type="match status" value="1"/>
</dbReference>
<dbReference type="Pfam" id="PF23598">
    <property type="entry name" value="LRR_14"/>
    <property type="match status" value="1"/>
</dbReference>